<dbReference type="InterPro" id="IPR036412">
    <property type="entry name" value="HAD-like_sf"/>
</dbReference>
<dbReference type="InterPro" id="IPR023214">
    <property type="entry name" value="HAD_sf"/>
</dbReference>
<sequence>MAAAETGAGLRALLFDLDNTLIDTAGADRKAERQ</sequence>
<dbReference type="SUPFAM" id="SSF56784">
    <property type="entry name" value="HAD-like"/>
    <property type="match status" value="1"/>
</dbReference>
<proteinExistence type="predicted"/>
<dbReference type="EMBL" id="BFAA01229650">
    <property type="protein sequence ID" value="GCB86089.1"/>
    <property type="molecule type" value="Genomic_DNA"/>
</dbReference>
<dbReference type="Gene3D" id="1.20.120.710">
    <property type="entry name" value="Haloacid dehalogenase hydrolase-like domain"/>
    <property type="match status" value="1"/>
</dbReference>
<reference evidence="1 2" key="1">
    <citation type="journal article" date="2018" name="Nat. Ecol. Evol.">
        <title>Shark genomes provide insights into elasmobranch evolution and the origin of vertebrates.</title>
        <authorList>
            <person name="Hara Y"/>
            <person name="Yamaguchi K"/>
            <person name="Onimaru K"/>
            <person name="Kadota M"/>
            <person name="Koyanagi M"/>
            <person name="Keeley SD"/>
            <person name="Tatsumi K"/>
            <person name="Tanaka K"/>
            <person name="Motone F"/>
            <person name="Kageyama Y"/>
            <person name="Nozu R"/>
            <person name="Adachi N"/>
            <person name="Nishimura O"/>
            <person name="Nakagawa R"/>
            <person name="Tanegashima C"/>
            <person name="Kiyatake I"/>
            <person name="Matsumoto R"/>
            <person name="Murakumo K"/>
            <person name="Nishida K"/>
            <person name="Terakita A"/>
            <person name="Kuratani S"/>
            <person name="Sato K"/>
            <person name="Hyodo S Kuraku.S."/>
        </authorList>
    </citation>
    <scope>NUCLEOTIDE SEQUENCE [LARGE SCALE GENOMIC DNA]</scope>
</reference>
<dbReference type="Proteomes" id="UP000288216">
    <property type="component" value="Unassembled WGS sequence"/>
</dbReference>
<dbReference type="Gene3D" id="3.40.50.1000">
    <property type="entry name" value="HAD superfamily/HAD-like"/>
    <property type="match status" value="1"/>
</dbReference>
<accession>A0A401QL30</accession>
<gene>
    <name evidence="1" type="ORF">scyTo_0026693</name>
</gene>
<protein>
    <submittedName>
        <fullName evidence="1">Uncharacterized protein</fullName>
    </submittedName>
</protein>
<dbReference type="AlphaFoldDB" id="A0A401QL30"/>
<evidence type="ECO:0000313" key="1">
    <source>
        <dbReference type="EMBL" id="GCB86089.1"/>
    </source>
</evidence>
<organism evidence="1 2">
    <name type="scientific">Scyliorhinus torazame</name>
    <name type="common">Cloudy catshark</name>
    <name type="synonym">Catulus torazame</name>
    <dbReference type="NCBI Taxonomy" id="75743"/>
    <lineage>
        <taxon>Eukaryota</taxon>
        <taxon>Metazoa</taxon>
        <taxon>Chordata</taxon>
        <taxon>Craniata</taxon>
        <taxon>Vertebrata</taxon>
        <taxon>Chondrichthyes</taxon>
        <taxon>Elasmobranchii</taxon>
        <taxon>Galeomorphii</taxon>
        <taxon>Galeoidea</taxon>
        <taxon>Carcharhiniformes</taxon>
        <taxon>Scyliorhinidae</taxon>
        <taxon>Scyliorhinus</taxon>
    </lineage>
</organism>
<evidence type="ECO:0000313" key="2">
    <source>
        <dbReference type="Proteomes" id="UP000288216"/>
    </source>
</evidence>
<feature type="non-terminal residue" evidence="1">
    <location>
        <position position="34"/>
    </location>
</feature>
<keyword evidence="2" id="KW-1185">Reference proteome</keyword>
<comment type="caution">
    <text evidence="1">The sequence shown here is derived from an EMBL/GenBank/DDBJ whole genome shotgun (WGS) entry which is preliminary data.</text>
</comment>
<dbReference type="OrthoDB" id="1694274at2759"/>
<name>A0A401QL30_SCYTO</name>